<name>A0ABX3FIS7_9VIBR</name>
<keyword evidence="2" id="KW-1185">Reference proteome</keyword>
<reference evidence="1 2" key="1">
    <citation type="submission" date="2016-09" db="EMBL/GenBank/DDBJ databases">
        <title>Genomic Taxonomy of the Vibrionaceae.</title>
        <authorList>
            <person name="Gonzalez-Castillo A."/>
            <person name="Gomez-Gil B."/>
            <person name="Enciso-Ibarra K."/>
        </authorList>
    </citation>
    <scope>NUCLEOTIDE SEQUENCE [LARGE SCALE GENOMIC DNA]</scope>
    <source>
        <strain evidence="1 2">CAIM 1902</strain>
    </source>
</reference>
<sequence length="502" mass="57404">MKKDPEIELKSFILETEENLKRGDDVTELVRKMDLALLESFDAELTQEDDEPEVNQEEQMTVFDVVEDDVEEEDEGLIDFSAALQEAELDSEREEVAEGDHSYKYVEIEVQRGFQGGRATYSTNLNIKHFVEWFDFDDEEISPEFRYQRKVQHTRAKKIGKYVMDNPYTYVLPAVTVEVQGVPITPSKNEPIEFIPHKEGSNQGVIRIPLGNGVKHRIVDGQHRRYGLQWLLEEEPEQFEGETIPMTIQEFRRLELSQQKFADINSTGKNVSGSITHTFNHRSKFSVLCNDILKECTWLARKLDKEANQLAPTSSQVMTSKQFAQFITMLTGGLNDTKLDKMSEEKCHEWKAAIIVVLEKLKSNLPEWENIFKGIVPAADARKNYVVTQQGFLLGLARILSMTDELILKGRGVDVDGFKYFDYESLQSLPYGITEECWNVRLTIGGYAKQTAPQQYLIAAFLAELAGLNLKDLEVCTNTKTEEKILSNIIKQNEDFKTSKGI</sequence>
<evidence type="ECO:0000313" key="1">
    <source>
        <dbReference type="EMBL" id="OLQ91663.1"/>
    </source>
</evidence>
<organism evidence="1 2">
    <name type="scientific">Vibrio panuliri</name>
    <dbReference type="NCBI Taxonomy" id="1381081"/>
    <lineage>
        <taxon>Bacteria</taxon>
        <taxon>Pseudomonadati</taxon>
        <taxon>Pseudomonadota</taxon>
        <taxon>Gammaproteobacteria</taxon>
        <taxon>Vibrionales</taxon>
        <taxon>Vibrionaceae</taxon>
        <taxon>Vibrio</taxon>
    </lineage>
</organism>
<dbReference type="NCBIfam" id="TIGR03187">
    <property type="entry name" value="DGQHR"/>
    <property type="match status" value="1"/>
</dbReference>
<dbReference type="EMBL" id="MJMH01000172">
    <property type="protein sequence ID" value="OLQ91663.1"/>
    <property type="molecule type" value="Genomic_DNA"/>
</dbReference>
<dbReference type="InterPro" id="IPR017642">
    <property type="entry name" value="DNA_S_mod_DndB"/>
</dbReference>
<evidence type="ECO:0008006" key="3">
    <source>
        <dbReference type="Google" id="ProtNLM"/>
    </source>
</evidence>
<dbReference type="Pfam" id="PF14072">
    <property type="entry name" value="DndB"/>
    <property type="match status" value="1"/>
</dbReference>
<gene>
    <name evidence="1" type="ORF">BIY20_09680</name>
</gene>
<evidence type="ECO:0000313" key="2">
    <source>
        <dbReference type="Proteomes" id="UP000186039"/>
    </source>
</evidence>
<dbReference type="Proteomes" id="UP000186039">
    <property type="component" value="Unassembled WGS sequence"/>
</dbReference>
<dbReference type="InterPro" id="IPR017601">
    <property type="entry name" value="DGQHR-contain_dom"/>
</dbReference>
<dbReference type="RefSeq" id="WP_075715021.1">
    <property type="nucleotide sequence ID" value="NZ_AP019656.1"/>
</dbReference>
<dbReference type="CDD" id="cd16412">
    <property type="entry name" value="dndB"/>
    <property type="match status" value="1"/>
</dbReference>
<protein>
    <recommendedName>
        <fullName evidence="3">DGQHR domain-containing protein</fullName>
    </recommendedName>
</protein>
<accession>A0ABX3FIS7</accession>
<proteinExistence type="predicted"/>
<comment type="caution">
    <text evidence="1">The sequence shown here is derived from an EMBL/GenBank/DDBJ whole genome shotgun (WGS) entry which is preliminary data.</text>
</comment>